<dbReference type="PROSITE" id="PS00086">
    <property type="entry name" value="CYTOCHROME_P450"/>
    <property type="match status" value="1"/>
</dbReference>
<feature type="binding site" description="axial binding residue" evidence="7">
    <location>
        <position position="390"/>
    </location>
    <ligand>
        <name>heme</name>
        <dbReference type="ChEBI" id="CHEBI:30413"/>
    </ligand>
    <ligandPart>
        <name>Fe</name>
        <dbReference type="ChEBI" id="CHEBI:18248"/>
    </ligandPart>
</feature>
<evidence type="ECO:0000313" key="10">
    <source>
        <dbReference type="Proteomes" id="UP000542674"/>
    </source>
</evidence>
<evidence type="ECO:0000256" key="1">
    <source>
        <dbReference type="ARBA" id="ARBA00010617"/>
    </source>
</evidence>
<keyword evidence="6 8" id="KW-0503">Monooxygenase</keyword>
<keyword evidence="4 8" id="KW-0560">Oxidoreductase</keyword>
<dbReference type="Pfam" id="PF00067">
    <property type="entry name" value="p450"/>
    <property type="match status" value="1"/>
</dbReference>
<dbReference type="AlphaFoldDB" id="A0A7W7WXD9"/>
<keyword evidence="2 7" id="KW-0349">Heme</keyword>
<dbReference type="PRINTS" id="PR00463">
    <property type="entry name" value="EP450I"/>
</dbReference>
<dbReference type="GO" id="GO:0005506">
    <property type="term" value="F:iron ion binding"/>
    <property type="evidence" value="ECO:0007669"/>
    <property type="project" value="InterPro"/>
</dbReference>
<evidence type="ECO:0000256" key="3">
    <source>
        <dbReference type="ARBA" id="ARBA00022723"/>
    </source>
</evidence>
<evidence type="ECO:0000256" key="6">
    <source>
        <dbReference type="ARBA" id="ARBA00023033"/>
    </source>
</evidence>
<protein>
    <submittedName>
        <fullName evidence="9">Cytochrome P450</fullName>
    </submittedName>
</protein>
<proteinExistence type="inferred from homology"/>
<dbReference type="InterPro" id="IPR017972">
    <property type="entry name" value="Cyt_P450_CS"/>
</dbReference>
<dbReference type="Proteomes" id="UP000542674">
    <property type="component" value="Unassembled WGS sequence"/>
</dbReference>
<gene>
    <name evidence="9" type="ORF">F4559_004654</name>
</gene>
<evidence type="ECO:0000256" key="5">
    <source>
        <dbReference type="ARBA" id="ARBA00023004"/>
    </source>
</evidence>
<dbReference type="GO" id="GO:0016705">
    <property type="term" value="F:oxidoreductase activity, acting on paired donors, with incorporation or reduction of molecular oxygen"/>
    <property type="evidence" value="ECO:0007669"/>
    <property type="project" value="InterPro"/>
</dbReference>
<evidence type="ECO:0000256" key="2">
    <source>
        <dbReference type="ARBA" id="ARBA00022617"/>
    </source>
</evidence>
<comment type="cofactor">
    <cofactor evidence="7">
        <name>heme</name>
        <dbReference type="ChEBI" id="CHEBI:30413"/>
    </cofactor>
</comment>
<dbReference type="InterPro" id="IPR036396">
    <property type="entry name" value="Cyt_P450_sf"/>
</dbReference>
<comment type="similarity">
    <text evidence="1 8">Belongs to the cytochrome P450 family.</text>
</comment>
<dbReference type="SUPFAM" id="SSF48264">
    <property type="entry name" value="Cytochrome P450"/>
    <property type="match status" value="1"/>
</dbReference>
<dbReference type="Gene3D" id="1.10.630.10">
    <property type="entry name" value="Cytochrome P450"/>
    <property type="match status" value="1"/>
</dbReference>
<dbReference type="InterPro" id="IPR050196">
    <property type="entry name" value="Cytochrome_P450_Monoox"/>
</dbReference>
<dbReference type="EMBL" id="JACHJS010000001">
    <property type="protein sequence ID" value="MBB4967295.1"/>
    <property type="molecule type" value="Genomic_DNA"/>
</dbReference>
<evidence type="ECO:0000256" key="4">
    <source>
        <dbReference type="ARBA" id="ARBA00023002"/>
    </source>
</evidence>
<keyword evidence="10" id="KW-1185">Reference proteome</keyword>
<dbReference type="InterPro" id="IPR001128">
    <property type="entry name" value="Cyt_P450"/>
</dbReference>
<evidence type="ECO:0000256" key="7">
    <source>
        <dbReference type="PIRSR" id="PIRSR602401-1"/>
    </source>
</evidence>
<dbReference type="PRINTS" id="PR00385">
    <property type="entry name" value="P450"/>
</dbReference>
<organism evidence="9 10">
    <name type="scientific">Saccharothrix violaceirubra</name>
    <dbReference type="NCBI Taxonomy" id="413306"/>
    <lineage>
        <taxon>Bacteria</taxon>
        <taxon>Bacillati</taxon>
        <taxon>Actinomycetota</taxon>
        <taxon>Actinomycetes</taxon>
        <taxon>Pseudonocardiales</taxon>
        <taxon>Pseudonocardiaceae</taxon>
        <taxon>Saccharothrix</taxon>
    </lineage>
</organism>
<dbReference type="InterPro" id="IPR002401">
    <property type="entry name" value="Cyt_P450_E_grp-I"/>
</dbReference>
<keyword evidence="5 7" id="KW-0408">Iron</keyword>
<dbReference type="GO" id="GO:0020037">
    <property type="term" value="F:heme binding"/>
    <property type="evidence" value="ECO:0007669"/>
    <property type="project" value="InterPro"/>
</dbReference>
<dbReference type="GO" id="GO:0004497">
    <property type="term" value="F:monooxygenase activity"/>
    <property type="evidence" value="ECO:0007669"/>
    <property type="project" value="UniProtKB-KW"/>
</dbReference>
<evidence type="ECO:0000256" key="8">
    <source>
        <dbReference type="RuleBase" id="RU000461"/>
    </source>
</evidence>
<accession>A0A7W7WXD9</accession>
<dbReference type="PANTHER" id="PTHR24291:SF50">
    <property type="entry name" value="BIFUNCTIONAL ALBAFLAVENONE MONOOXYGENASE_TERPENE SYNTHASE"/>
    <property type="match status" value="1"/>
</dbReference>
<dbReference type="RefSeq" id="WP_184671891.1">
    <property type="nucleotide sequence ID" value="NZ_BAABAI010000009.1"/>
</dbReference>
<keyword evidence="3 7" id="KW-0479">Metal-binding</keyword>
<sequence length="442" mass="49050">MTTTPACPVARGPRGLPVLGVAAEYFRDPAGYTLRLQEDHGGMVDVTLPKPFVQVTEPEAVDRVLRGNPDNCTRGELYKGFIGYMGRGLLTLDDPQWRPHRKVVQPAFSRTRITADAEEAVAATRVVLERWATRAGQVFDMAADVMAISTRTMGQALIGRDLSVPGLGYDRAAAIASKVMYTRTVFGVNELLPGFLNTRYQRERRWSHRVIDGVVHAAITSRRRSGVERGDALDHLLASDLDEQAIRDDLRTLLLAGTDTTGQALAWTLYELARHPAVRREVEDEVDRVLGDAAPTPATRDELVVTRSAVDEALRLHPPVWQFPRDLIEDDVLAGRSVPGGSTVLLSTYGTHRSAEHWTDPEAFDPSRFRDGSTRHRQAYFPFGGGRRMCIGRDLALATLVTAVAMTTRRFRLTLSSRPVRVGTYITMFPSDGIHVTARERR</sequence>
<evidence type="ECO:0000313" key="9">
    <source>
        <dbReference type="EMBL" id="MBB4967295.1"/>
    </source>
</evidence>
<reference evidence="9 10" key="1">
    <citation type="submission" date="2020-08" db="EMBL/GenBank/DDBJ databases">
        <title>Sequencing the genomes of 1000 actinobacteria strains.</title>
        <authorList>
            <person name="Klenk H.-P."/>
        </authorList>
    </citation>
    <scope>NUCLEOTIDE SEQUENCE [LARGE SCALE GENOMIC DNA]</scope>
    <source>
        <strain evidence="9 10">DSM 45084</strain>
    </source>
</reference>
<name>A0A7W7WXD9_9PSEU</name>
<dbReference type="PANTHER" id="PTHR24291">
    <property type="entry name" value="CYTOCHROME P450 FAMILY 4"/>
    <property type="match status" value="1"/>
</dbReference>
<comment type="caution">
    <text evidence="9">The sequence shown here is derived from an EMBL/GenBank/DDBJ whole genome shotgun (WGS) entry which is preliminary data.</text>
</comment>